<dbReference type="CDD" id="cd06580">
    <property type="entry name" value="TM_PBP1_transp_TpRbsC_like"/>
    <property type="match status" value="1"/>
</dbReference>
<dbReference type="AlphaFoldDB" id="A0A6L7G7C2"/>
<evidence type="ECO:0000256" key="2">
    <source>
        <dbReference type="ARBA" id="ARBA00022475"/>
    </source>
</evidence>
<evidence type="ECO:0000256" key="3">
    <source>
        <dbReference type="ARBA" id="ARBA00022692"/>
    </source>
</evidence>
<evidence type="ECO:0000256" key="5">
    <source>
        <dbReference type="ARBA" id="ARBA00023136"/>
    </source>
</evidence>
<dbReference type="InterPro" id="IPR001851">
    <property type="entry name" value="ABC_transp_permease"/>
</dbReference>
<accession>A0A6L7G7C2</accession>
<comment type="subcellular location">
    <subcellularLocation>
        <location evidence="1">Cell membrane</location>
        <topology evidence="1">Multi-pass membrane protein</topology>
    </subcellularLocation>
</comment>
<keyword evidence="5 6" id="KW-0472">Membrane</keyword>
<evidence type="ECO:0000256" key="1">
    <source>
        <dbReference type="ARBA" id="ARBA00004651"/>
    </source>
</evidence>
<dbReference type="Proteomes" id="UP000477911">
    <property type="component" value="Unassembled WGS sequence"/>
</dbReference>
<dbReference type="PANTHER" id="PTHR43370:SF2">
    <property type="entry name" value="ABC TRANSPORTER PERMEASE PROTEIN"/>
    <property type="match status" value="1"/>
</dbReference>
<organism evidence="7 8">
    <name type="scientific">Pseudooceanicola albus</name>
    <dbReference type="NCBI Taxonomy" id="2692189"/>
    <lineage>
        <taxon>Bacteria</taxon>
        <taxon>Pseudomonadati</taxon>
        <taxon>Pseudomonadota</taxon>
        <taxon>Alphaproteobacteria</taxon>
        <taxon>Rhodobacterales</taxon>
        <taxon>Paracoccaceae</taxon>
        <taxon>Pseudooceanicola</taxon>
    </lineage>
</organism>
<protein>
    <submittedName>
        <fullName evidence="7">ABC transporter permease</fullName>
    </submittedName>
</protein>
<proteinExistence type="predicted"/>
<evidence type="ECO:0000313" key="8">
    <source>
        <dbReference type="Proteomes" id="UP000477911"/>
    </source>
</evidence>
<dbReference type="EMBL" id="WUMU01000019">
    <property type="protein sequence ID" value="MXN19562.1"/>
    <property type="molecule type" value="Genomic_DNA"/>
</dbReference>
<keyword evidence="3 6" id="KW-0812">Transmembrane</keyword>
<evidence type="ECO:0000313" key="7">
    <source>
        <dbReference type="EMBL" id="MXN19562.1"/>
    </source>
</evidence>
<keyword evidence="2" id="KW-1003">Cell membrane</keyword>
<dbReference type="RefSeq" id="WP_160895687.1">
    <property type="nucleotide sequence ID" value="NZ_WUMU01000019.1"/>
</dbReference>
<name>A0A6L7G7C2_9RHOB</name>
<feature type="transmembrane region" description="Helical" evidence="6">
    <location>
        <begin position="257"/>
        <end position="284"/>
    </location>
</feature>
<dbReference type="GO" id="GO:0022857">
    <property type="term" value="F:transmembrane transporter activity"/>
    <property type="evidence" value="ECO:0007669"/>
    <property type="project" value="InterPro"/>
</dbReference>
<feature type="transmembrane region" description="Helical" evidence="6">
    <location>
        <begin position="64"/>
        <end position="84"/>
    </location>
</feature>
<feature type="transmembrane region" description="Helical" evidence="6">
    <location>
        <begin position="6"/>
        <end position="29"/>
    </location>
</feature>
<dbReference type="PANTHER" id="PTHR43370">
    <property type="entry name" value="SUGAR ABC TRANSPORTER INTEGRAL MEMBRANE PROTEIN-RELATED"/>
    <property type="match status" value="1"/>
</dbReference>
<gene>
    <name evidence="7" type="ORF">GR170_17150</name>
</gene>
<sequence length="306" mass="31215">MSGFLLSWAATVPDYAAPLLIAALGLVICEKAGVLNLAPEGVMAVGAMTGALVVMGGQGPWTGLAVGALAGMALSLCFGLAVVVFRADQTLTGLATVAAGLGLSGLFGRDAVQKPFTGLPRFGETGWGADLPRLLGQQNAVIVLALVLMVAVGLWLGRSRAGLRLRAVGEDPAAADVAGVNVQRVQLLAIAASGLLGGLAGAYLSVVSAQVWVEGMIAGRGWIVVALVIFAGWRPGMVLVGALLFGGAEALMPRLQAVGVAFPVYIGAMLPYALTLVVFVVAMLRQRGADVAPAALGRVFLRQDRH</sequence>
<feature type="transmembrane region" description="Helical" evidence="6">
    <location>
        <begin position="91"/>
        <end position="108"/>
    </location>
</feature>
<dbReference type="GO" id="GO:0005886">
    <property type="term" value="C:plasma membrane"/>
    <property type="evidence" value="ECO:0007669"/>
    <property type="project" value="UniProtKB-SubCell"/>
</dbReference>
<feature type="transmembrane region" description="Helical" evidence="6">
    <location>
        <begin position="41"/>
        <end position="58"/>
    </location>
</feature>
<feature type="transmembrane region" description="Helical" evidence="6">
    <location>
        <begin position="221"/>
        <end position="245"/>
    </location>
</feature>
<evidence type="ECO:0000256" key="6">
    <source>
        <dbReference type="SAM" id="Phobius"/>
    </source>
</evidence>
<keyword evidence="8" id="KW-1185">Reference proteome</keyword>
<keyword evidence="4 6" id="KW-1133">Transmembrane helix</keyword>
<evidence type="ECO:0000256" key="4">
    <source>
        <dbReference type="ARBA" id="ARBA00022989"/>
    </source>
</evidence>
<feature type="transmembrane region" description="Helical" evidence="6">
    <location>
        <begin position="140"/>
        <end position="157"/>
    </location>
</feature>
<feature type="transmembrane region" description="Helical" evidence="6">
    <location>
        <begin position="187"/>
        <end position="209"/>
    </location>
</feature>
<reference evidence="7 8" key="1">
    <citation type="submission" date="2019-12" db="EMBL/GenBank/DDBJ databases">
        <authorList>
            <person name="Li M."/>
        </authorList>
    </citation>
    <scope>NUCLEOTIDE SEQUENCE [LARGE SCALE GENOMIC DNA]</scope>
    <source>
        <strain evidence="7 8">GBMRC 2024</strain>
    </source>
</reference>
<dbReference type="Pfam" id="PF02653">
    <property type="entry name" value="BPD_transp_2"/>
    <property type="match status" value="1"/>
</dbReference>
<comment type="caution">
    <text evidence="7">The sequence shown here is derived from an EMBL/GenBank/DDBJ whole genome shotgun (WGS) entry which is preliminary data.</text>
</comment>